<protein>
    <recommendedName>
        <fullName evidence="2">Histone deacetylase domain-containing protein</fullName>
    </recommendedName>
</protein>
<feature type="signal peptide" evidence="1">
    <location>
        <begin position="1"/>
        <end position="16"/>
    </location>
</feature>
<dbReference type="SUPFAM" id="SSF52768">
    <property type="entry name" value="Arginase/deacetylase"/>
    <property type="match status" value="1"/>
</dbReference>
<organism evidence="3">
    <name type="scientific">Emiliania huxleyi</name>
    <name type="common">Coccolithophore</name>
    <name type="synonym">Pontosphaera huxleyi</name>
    <dbReference type="NCBI Taxonomy" id="2903"/>
    <lineage>
        <taxon>Eukaryota</taxon>
        <taxon>Haptista</taxon>
        <taxon>Haptophyta</taxon>
        <taxon>Prymnesiophyceae</taxon>
        <taxon>Isochrysidales</taxon>
        <taxon>Noelaerhabdaceae</taxon>
        <taxon>Emiliania</taxon>
    </lineage>
</organism>
<dbReference type="InterPro" id="IPR000286">
    <property type="entry name" value="HDACs"/>
</dbReference>
<dbReference type="Gene3D" id="3.40.800.20">
    <property type="entry name" value="Histone deacetylase domain"/>
    <property type="match status" value="1"/>
</dbReference>
<dbReference type="Pfam" id="PF00850">
    <property type="entry name" value="Hist_deacetyl"/>
    <property type="match status" value="1"/>
</dbReference>
<dbReference type="InterPro" id="IPR037138">
    <property type="entry name" value="His_deacetylse_dom_sf"/>
</dbReference>
<evidence type="ECO:0000256" key="1">
    <source>
        <dbReference type="SAM" id="SignalP"/>
    </source>
</evidence>
<feature type="chain" id="PRO_5030160983" description="Histone deacetylase domain-containing protein" evidence="1">
    <location>
        <begin position="17"/>
        <end position="368"/>
    </location>
</feature>
<dbReference type="PRINTS" id="PR01270">
    <property type="entry name" value="HDASUPER"/>
</dbReference>
<name>A0A6V2QXV8_EMIHU</name>
<evidence type="ECO:0000259" key="2">
    <source>
        <dbReference type="Pfam" id="PF00850"/>
    </source>
</evidence>
<dbReference type="AlphaFoldDB" id="A0A6V2QXV8"/>
<dbReference type="PANTHER" id="PTHR10625">
    <property type="entry name" value="HISTONE DEACETYLASE HDAC1-RELATED"/>
    <property type="match status" value="1"/>
</dbReference>
<dbReference type="InterPro" id="IPR023696">
    <property type="entry name" value="Ureohydrolase_dom_sf"/>
</dbReference>
<gene>
    <name evidence="3" type="ORF">EHUX00137_LOCUS17099</name>
</gene>
<dbReference type="PANTHER" id="PTHR10625:SF10">
    <property type="entry name" value="HISTONE DEACETYLASE HDAC1"/>
    <property type="match status" value="1"/>
</dbReference>
<dbReference type="GO" id="GO:0040029">
    <property type="term" value="P:epigenetic regulation of gene expression"/>
    <property type="evidence" value="ECO:0007669"/>
    <property type="project" value="TreeGrafter"/>
</dbReference>
<reference evidence="3" key="1">
    <citation type="submission" date="2021-01" db="EMBL/GenBank/DDBJ databases">
        <authorList>
            <person name="Corre E."/>
            <person name="Pelletier E."/>
            <person name="Niang G."/>
            <person name="Scheremetjew M."/>
            <person name="Finn R."/>
            <person name="Kale V."/>
            <person name="Holt S."/>
            <person name="Cochrane G."/>
            <person name="Meng A."/>
            <person name="Brown T."/>
            <person name="Cohen L."/>
        </authorList>
    </citation>
    <scope>NUCLEOTIDE SEQUENCE</scope>
    <source>
        <strain evidence="3">379</strain>
    </source>
</reference>
<dbReference type="CDD" id="cd11599">
    <property type="entry name" value="HDAC_classII_2"/>
    <property type="match status" value="1"/>
</dbReference>
<keyword evidence="1" id="KW-0732">Signal</keyword>
<dbReference type="EMBL" id="HBIR01022393">
    <property type="protein sequence ID" value="CAE0548854.1"/>
    <property type="molecule type" value="Transcribed_RNA"/>
</dbReference>
<proteinExistence type="predicted"/>
<dbReference type="GO" id="GO:0004407">
    <property type="term" value="F:histone deacetylase activity"/>
    <property type="evidence" value="ECO:0007669"/>
    <property type="project" value="TreeGrafter"/>
</dbReference>
<evidence type="ECO:0000313" key="3">
    <source>
        <dbReference type="EMBL" id="CAE0548854.1"/>
    </source>
</evidence>
<dbReference type="InterPro" id="IPR023801">
    <property type="entry name" value="His_deacetylse_dom"/>
</dbReference>
<sequence>MKHLRLLVPLLVPVQALLPILGSIPVQALLPSLWRGVPSRPVSVYTSDVCVLHEPGRPSLAGYTHPEQPARLKRLLTAVRTRWVKEFGSSLRLLEPEVDVTAKQLLRVHTRAHLNRLNDAFARARLFRKAKLDSDTIASPGSRAAVLRAAGLVVRAVDDLLGAEAAGNGSASRRAFVMVRPPGHHAERGSPQGFCFVNNVLVGVAHAQAVHGVGRVAILDFDVHHGNGDADIAEPDPTRLYVSSHEVPNFPGTGEERGATGRHRTILSAPLRSSSGSAEFRRAWRDELLPAVRAFQPEAIFVSAGFDAHAEDPLSSCRLSDADFAWITAEVAKIGRGALPIISVLEGGYNVERLDRSVRAHVKALIDA</sequence>
<feature type="domain" description="Histone deacetylase" evidence="2">
    <location>
        <begin position="65"/>
        <end position="365"/>
    </location>
</feature>
<accession>A0A6V2QXV8</accession>